<dbReference type="PROSITE" id="PS51257">
    <property type="entry name" value="PROKAR_LIPOPROTEIN"/>
    <property type="match status" value="1"/>
</dbReference>
<name>A0ABX2T3J7_9PROT</name>
<evidence type="ECO:0000313" key="3">
    <source>
        <dbReference type="Proteomes" id="UP000584642"/>
    </source>
</evidence>
<dbReference type="EMBL" id="JABFDB010000001">
    <property type="protein sequence ID" value="NYZ18885.1"/>
    <property type="molecule type" value="Genomic_DNA"/>
</dbReference>
<gene>
    <name evidence="2" type="ORF">HND93_04110</name>
</gene>
<organism evidence="2 3">
    <name type="scientific">Azospirillum oleiclasticum</name>
    <dbReference type="NCBI Taxonomy" id="2735135"/>
    <lineage>
        <taxon>Bacteria</taxon>
        <taxon>Pseudomonadati</taxon>
        <taxon>Pseudomonadota</taxon>
        <taxon>Alphaproteobacteria</taxon>
        <taxon>Rhodospirillales</taxon>
        <taxon>Azospirillaceae</taxon>
        <taxon>Azospirillum</taxon>
    </lineage>
</organism>
<feature type="chain" id="PRO_5045972104" description="Lipoprotein" evidence="1">
    <location>
        <begin position="21"/>
        <end position="138"/>
    </location>
</feature>
<feature type="signal peptide" evidence="1">
    <location>
        <begin position="1"/>
        <end position="20"/>
    </location>
</feature>
<reference evidence="2 3" key="1">
    <citation type="submission" date="2020-05" db="EMBL/GenBank/DDBJ databases">
        <title>Azospirillum oleiclasticum sp. nov, a nitrogen-fixing and heavy crude oil-emulsifying bacterium isolated from the crude oil of Yumen Oilfield.</title>
        <authorList>
            <person name="Wu D."/>
            <person name="Cai M."/>
            <person name="Zhang X."/>
        </authorList>
    </citation>
    <scope>NUCLEOTIDE SEQUENCE [LARGE SCALE GENOMIC DNA]</scope>
    <source>
        <strain evidence="2 3">ROY-1-1-2</strain>
    </source>
</reference>
<evidence type="ECO:0000313" key="2">
    <source>
        <dbReference type="EMBL" id="NYZ18885.1"/>
    </source>
</evidence>
<evidence type="ECO:0000256" key="1">
    <source>
        <dbReference type="SAM" id="SignalP"/>
    </source>
</evidence>
<dbReference type="Proteomes" id="UP000584642">
    <property type="component" value="Unassembled WGS sequence"/>
</dbReference>
<proteinExistence type="predicted"/>
<keyword evidence="3" id="KW-1185">Reference proteome</keyword>
<protein>
    <recommendedName>
        <fullName evidence="4">Lipoprotein</fullName>
    </recommendedName>
</protein>
<keyword evidence="1" id="KW-0732">Signal</keyword>
<accession>A0ABX2T3J7</accession>
<comment type="caution">
    <text evidence="2">The sequence shown here is derived from an EMBL/GenBank/DDBJ whole genome shotgun (WGS) entry which is preliminary data.</text>
</comment>
<dbReference type="RefSeq" id="WP_180280586.1">
    <property type="nucleotide sequence ID" value="NZ_JABFDB010000001.1"/>
</dbReference>
<sequence>MIRSRAPLLLPLLAVLGACANPGAQLALKAPETLVGTPKTALLSCAGVPERTAAADGAEYLTYSREQTIVERDVDYEPFPWAGRGVFRPEVSTWSRSYRCDATFTIRDGRVRELTYNQNRDITLCYAILANCLPPPAP</sequence>
<evidence type="ECO:0008006" key="4">
    <source>
        <dbReference type="Google" id="ProtNLM"/>
    </source>
</evidence>